<feature type="transmembrane region" description="Helical" evidence="1">
    <location>
        <begin position="88"/>
        <end position="108"/>
    </location>
</feature>
<keyword evidence="1" id="KW-1133">Transmembrane helix</keyword>
<dbReference type="EMBL" id="DYUE01000152">
    <property type="protein sequence ID" value="HJG91382.1"/>
    <property type="molecule type" value="Genomic_DNA"/>
</dbReference>
<feature type="transmembrane region" description="Helical" evidence="1">
    <location>
        <begin position="61"/>
        <end position="81"/>
    </location>
</feature>
<evidence type="ECO:0000313" key="3">
    <source>
        <dbReference type="Proteomes" id="UP000742460"/>
    </source>
</evidence>
<organism evidence="2 3">
    <name type="scientific">Brachybacterium massiliense</name>
    <dbReference type="NCBI Taxonomy" id="1755098"/>
    <lineage>
        <taxon>Bacteria</taxon>
        <taxon>Bacillati</taxon>
        <taxon>Actinomycetota</taxon>
        <taxon>Actinomycetes</taxon>
        <taxon>Micrococcales</taxon>
        <taxon>Dermabacteraceae</taxon>
        <taxon>Brachybacterium</taxon>
    </lineage>
</organism>
<gene>
    <name evidence="2" type="ORF">K8V81_06615</name>
</gene>
<sequence>MEATPSRPVQARSSSGALSFLAGFLAAALSVGGQLLAARKHAGDWNAGHPMADQPFVHALSVTPGIVLAILACGIGCYALWRHPEHRGLAAGGVALGLITAVLTMLNFPGSIGFQYWYDPQWEDV</sequence>
<reference evidence="2" key="1">
    <citation type="journal article" date="2021" name="PeerJ">
        <title>Extensive microbial diversity within the chicken gut microbiome revealed by metagenomics and culture.</title>
        <authorList>
            <person name="Gilroy R."/>
            <person name="Ravi A."/>
            <person name="Getino M."/>
            <person name="Pursley I."/>
            <person name="Horton D.L."/>
            <person name="Alikhan N.F."/>
            <person name="Baker D."/>
            <person name="Gharbi K."/>
            <person name="Hall N."/>
            <person name="Watson M."/>
            <person name="Adriaenssens E.M."/>
            <person name="Foster-Nyarko E."/>
            <person name="Jarju S."/>
            <person name="Secka A."/>
            <person name="Antonio M."/>
            <person name="Oren A."/>
            <person name="Chaudhuri R.R."/>
            <person name="La Ragione R."/>
            <person name="Hildebrand F."/>
            <person name="Pallen M.J."/>
        </authorList>
    </citation>
    <scope>NUCLEOTIDE SEQUENCE</scope>
    <source>
        <strain evidence="2">ChiGjej5B5-22894</strain>
    </source>
</reference>
<accession>A0A921MWC7</accession>
<keyword evidence="1" id="KW-0472">Membrane</keyword>
<reference evidence="2" key="2">
    <citation type="submission" date="2021-09" db="EMBL/GenBank/DDBJ databases">
        <authorList>
            <person name="Gilroy R."/>
        </authorList>
    </citation>
    <scope>NUCLEOTIDE SEQUENCE</scope>
    <source>
        <strain evidence="2">ChiGjej5B5-22894</strain>
    </source>
</reference>
<comment type="caution">
    <text evidence="2">The sequence shown here is derived from an EMBL/GenBank/DDBJ whole genome shotgun (WGS) entry which is preliminary data.</text>
</comment>
<evidence type="ECO:0000313" key="2">
    <source>
        <dbReference type="EMBL" id="HJG91382.1"/>
    </source>
</evidence>
<evidence type="ECO:0000256" key="1">
    <source>
        <dbReference type="SAM" id="Phobius"/>
    </source>
</evidence>
<name>A0A921MWC7_9MICO</name>
<proteinExistence type="predicted"/>
<dbReference type="Proteomes" id="UP000742460">
    <property type="component" value="Unassembled WGS sequence"/>
</dbReference>
<dbReference type="AlphaFoldDB" id="A0A921MWC7"/>
<keyword evidence="1" id="KW-0812">Transmembrane</keyword>
<protein>
    <submittedName>
        <fullName evidence="2">Uncharacterized protein</fullName>
    </submittedName>
</protein>